<dbReference type="AlphaFoldDB" id="A0A833QG76"/>
<protein>
    <recommendedName>
        <fullName evidence="4">DUF4283 domain-containing protein</fullName>
    </recommendedName>
</protein>
<comment type="caution">
    <text evidence="2">The sequence shown here is derived from an EMBL/GenBank/DDBJ whole genome shotgun (WGS) entry which is preliminary data.</text>
</comment>
<gene>
    <name evidence="2" type="ORF">FCM35_KLT21825</name>
</gene>
<feature type="compositionally biased region" description="Polar residues" evidence="1">
    <location>
        <begin position="277"/>
        <end position="288"/>
    </location>
</feature>
<name>A0A833QG76_9POAL</name>
<feature type="region of interest" description="Disordered" evidence="1">
    <location>
        <begin position="336"/>
        <end position="364"/>
    </location>
</feature>
<keyword evidence="3" id="KW-1185">Reference proteome</keyword>
<feature type="region of interest" description="Disordered" evidence="1">
    <location>
        <begin position="258"/>
        <end position="288"/>
    </location>
</feature>
<feature type="compositionally biased region" description="Low complexity" evidence="1">
    <location>
        <begin position="231"/>
        <end position="242"/>
    </location>
</feature>
<evidence type="ECO:0000313" key="2">
    <source>
        <dbReference type="EMBL" id="KAF3319911.1"/>
    </source>
</evidence>
<evidence type="ECO:0000313" key="3">
    <source>
        <dbReference type="Proteomes" id="UP000623129"/>
    </source>
</evidence>
<evidence type="ECO:0008006" key="4">
    <source>
        <dbReference type="Google" id="ProtNLM"/>
    </source>
</evidence>
<proteinExistence type="predicted"/>
<organism evidence="2 3">
    <name type="scientific">Carex littledalei</name>
    <dbReference type="NCBI Taxonomy" id="544730"/>
    <lineage>
        <taxon>Eukaryota</taxon>
        <taxon>Viridiplantae</taxon>
        <taxon>Streptophyta</taxon>
        <taxon>Embryophyta</taxon>
        <taxon>Tracheophyta</taxon>
        <taxon>Spermatophyta</taxon>
        <taxon>Magnoliopsida</taxon>
        <taxon>Liliopsida</taxon>
        <taxon>Poales</taxon>
        <taxon>Cyperaceae</taxon>
        <taxon>Cyperoideae</taxon>
        <taxon>Cariceae</taxon>
        <taxon>Carex</taxon>
        <taxon>Carex subgen. Euthyceras</taxon>
    </lineage>
</organism>
<dbReference type="EMBL" id="SWLB01000191">
    <property type="protein sequence ID" value="KAF3319911.1"/>
    <property type="molecule type" value="Genomic_DNA"/>
</dbReference>
<evidence type="ECO:0000256" key="1">
    <source>
        <dbReference type="SAM" id="MobiDB-lite"/>
    </source>
</evidence>
<sequence>MSIKPPLVVLEAKPWSQAIEANLMLNFVLDDIAAWGPEKVENVLRSKFDKHRWVASVFDEYKYLIKAPNPTWLESVASRGYLRLRDLQFPVIAWDRGFSEGTPLQTVWVRIYNFPIFLDEFSEYDRVLNPFGAYVQEIDSATRNGYDVRFVRLRLAVCDIKLLPSTHLVPYRDPTGTLTKFDIDIEIENEHTEPLNAWASRKRGRPYPNGTEFGESERRDLGGPINPAPRGNSNQPPQSNTQQGGGSIRMVSLADHLLPEPPFRNDKGKGPSADESGPSSFPMSNNPHSLADLVSEAVVSVLEHMVDMGAPSVHTDIAAQIPSPNVTETGMPKPVHTGTSAQNMALPTGADTGMSKPVQTGLSA</sequence>
<reference evidence="2" key="1">
    <citation type="submission" date="2020-01" db="EMBL/GenBank/DDBJ databases">
        <title>Genome sequence of Kobresia littledalei, the first chromosome-level genome in the family Cyperaceae.</title>
        <authorList>
            <person name="Qu G."/>
        </authorList>
    </citation>
    <scope>NUCLEOTIDE SEQUENCE</scope>
    <source>
        <strain evidence="2">C.B.Clarke</strain>
        <tissue evidence="2">Leaf</tissue>
    </source>
</reference>
<dbReference type="Proteomes" id="UP000623129">
    <property type="component" value="Unassembled WGS sequence"/>
</dbReference>
<feature type="region of interest" description="Disordered" evidence="1">
    <location>
        <begin position="196"/>
        <end position="246"/>
    </location>
</feature>
<accession>A0A833QG76</accession>